<dbReference type="GO" id="GO:0034069">
    <property type="term" value="F:aminoglycoside N-acetyltransferase activity"/>
    <property type="evidence" value="ECO:0007669"/>
    <property type="project" value="TreeGrafter"/>
</dbReference>
<reference evidence="2 3" key="1">
    <citation type="submission" date="2019-03" db="EMBL/GenBank/DDBJ databases">
        <title>Complete genome sequence of Paenisporosarcina antarctica CGMCC 1.6503T.</title>
        <authorList>
            <person name="Rong J.-C."/>
            <person name="Chi N.-Y."/>
            <person name="Zhang Q.-F."/>
        </authorList>
    </citation>
    <scope>NUCLEOTIDE SEQUENCE [LARGE SCALE GENOMIC DNA]</scope>
    <source>
        <strain evidence="2 3">CGMCC 1.6503</strain>
    </source>
</reference>
<dbReference type="KEGG" id="panc:E2636_04940"/>
<dbReference type="InterPro" id="IPR025559">
    <property type="entry name" value="Eis_dom"/>
</dbReference>
<dbReference type="Gene3D" id="3.40.630.30">
    <property type="match status" value="2"/>
</dbReference>
<evidence type="ECO:0000313" key="3">
    <source>
        <dbReference type="Proteomes" id="UP000294292"/>
    </source>
</evidence>
<evidence type="ECO:0000259" key="1">
    <source>
        <dbReference type="PROSITE" id="PS51186"/>
    </source>
</evidence>
<dbReference type="InterPro" id="IPR016181">
    <property type="entry name" value="Acyl_CoA_acyltransferase"/>
</dbReference>
<dbReference type="PANTHER" id="PTHR37817">
    <property type="entry name" value="N-ACETYLTRANSFERASE EIS"/>
    <property type="match status" value="1"/>
</dbReference>
<accession>A0A4P6ZWD7</accession>
<dbReference type="EMBL" id="CP038015">
    <property type="protein sequence ID" value="QBP40514.1"/>
    <property type="molecule type" value="Genomic_DNA"/>
</dbReference>
<dbReference type="Pfam" id="PF17668">
    <property type="entry name" value="Acetyltransf_17"/>
    <property type="match status" value="1"/>
</dbReference>
<dbReference type="InterPro" id="IPR000182">
    <property type="entry name" value="GNAT_dom"/>
</dbReference>
<evidence type="ECO:0000313" key="2">
    <source>
        <dbReference type="EMBL" id="QBP40514.1"/>
    </source>
</evidence>
<dbReference type="SUPFAM" id="SSF55729">
    <property type="entry name" value="Acyl-CoA N-acyltransferases (Nat)"/>
    <property type="match status" value="1"/>
</dbReference>
<dbReference type="Gene3D" id="3.30.1050.10">
    <property type="entry name" value="SCP2 sterol-binding domain"/>
    <property type="match status" value="1"/>
</dbReference>
<organism evidence="2 3">
    <name type="scientific">Paenisporosarcina antarctica</name>
    <dbReference type="NCBI Taxonomy" id="417367"/>
    <lineage>
        <taxon>Bacteria</taxon>
        <taxon>Bacillati</taxon>
        <taxon>Bacillota</taxon>
        <taxon>Bacilli</taxon>
        <taxon>Bacillales</taxon>
        <taxon>Caryophanaceae</taxon>
        <taxon>Paenisporosarcina</taxon>
    </lineage>
</organism>
<dbReference type="PANTHER" id="PTHR37817:SF1">
    <property type="entry name" value="N-ACETYLTRANSFERASE EIS"/>
    <property type="match status" value="1"/>
</dbReference>
<sequence>MMIRLLESKDMINAASICAMAYPGMNITEEAPQMKFIERLTFEQETENDLRYYGLFSDTNNELIGLYRLHDFRCNVNGEMIRIFGIGMVAVHFFHKKERIAYRLLQHFHSLAEKENVALVSLYPFNPSFYHKMGYGYGPTRYQYRLKPTSFPDKGKKERVVLLNPNHVEEITVLYNDFTSRHHGMIERTWNERNLIKKKASYYAGVYEDDILIGAIAYRLEPVKDSHFLHHDLIVYEWVWSKPSAFIDICSWLYSQQDQVDRIVIRTHDESLMYQLNDPRNDTNRLIPSVYHEVAQVGSGLMYKIISVEKFIETTNFQSLDRPEQGTSITLYVNDTFLPKQDGTYKITYNGVNWEAVKVQISKEEANVSLTISDLSSWWMGCVSLEQFINYGKVQVNECHATDLDRWFKPKSKPICLTSF</sequence>
<dbReference type="InterPro" id="IPR051554">
    <property type="entry name" value="Acetyltransferase_Eis"/>
</dbReference>
<dbReference type="Pfam" id="PF13527">
    <property type="entry name" value="Acetyltransf_9"/>
    <property type="match status" value="1"/>
</dbReference>
<dbReference type="AlphaFoldDB" id="A0A4P6ZWD7"/>
<keyword evidence="3" id="KW-1185">Reference proteome</keyword>
<keyword evidence="2" id="KW-0808">Transferase</keyword>
<feature type="domain" description="N-acetyltransferase" evidence="1">
    <location>
        <begin position="1"/>
        <end position="158"/>
    </location>
</feature>
<proteinExistence type="predicted"/>
<dbReference type="InterPro" id="IPR036527">
    <property type="entry name" value="SCP2_sterol-bd_dom_sf"/>
</dbReference>
<name>A0A4P6ZWD7_9BACL</name>
<dbReference type="OrthoDB" id="2379505at2"/>
<dbReference type="PROSITE" id="PS51186">
    <property type="entry name" value="GNAT"/>
    <property type="match status" value="1"/>
</dbReference>
<dbReference type="Proteomes" id="UP000294292">
    <property type="component" value="Chromosome"/>
</dbReference>
<dbReference type="Pfam" id="PF13530">
    <property type="entry name" value="SCP2_2"/>
    <property type="match status" value="1"/>
</dbReference>
<dbReference type="InterPro" id="IPR041380">
    <property type="entry name" value="Acetyltransf_17"/>
</dbReference>
<protein>
    <submittedName>
        <fullName evidence="2">GNAT family N-acetyltransferase</fullName>
    </submittedName>
</protein>
<dbReference type="SUPFAM" id="SSF55718">
    <property type="entry name" value="SCP-like"/>
    <property type="match status" value="1"/>
</dbReference>
<gene>
    <name evidence="2" type="ORF">E2636_04940</name>
</gene>
<dbReference type="GO" id="GO:0030649">
    <property type="term" value="P:aminoglycoside antibiotic catabolic process"/>
    <property type="evidence" value="ECO:0007669"/>
    <property type="project" value="TreeGrafter"/>
</dbReference>